<reference evidence="6 7" key="1">
    <citation type="submission" date="2014-06" db="EMBL/GenBank/DDBJ databases">
        <title>Whole Genome Sequences of Three Symbiotic Endozoicomonas Bacteria.</title>
        <authorList>
            <person name="Neave M.J."/>
            <person name="Apprill A."/>
            <person name="Voolstra C.R."/>
        </authorList>
    </citation>
    <scope>NUCLEOTIDE SEQUENCE [LARGE SCALE GENOMIC DNA]</scope>
    <source>
        <strain evidence="6 7">LMG 24815</strain>
    </source>
</reference>
<evidence type="ECO:0000256" key="4">
    <source>
        <dbReference type="ARBA" id="ARBA00023004"/>
    </source>
</evidence>
<dbReference type="PANTHER" id="PTHR37164:SF1">
    <property type="entry name" value="BACTERIOHEMERYTHRIN"/>
    <property type="match status" value="1"/>
</dbReference>
<accession>A0A081N364</accession>
<keyword evidence="7" id="KW-1185">Reference proteome</keyword>
<dbReference type="NCBIfam" id="TIGR02481">
    <property type="entry name" value="hemeryth_dom"/>
    <property type="match status" value="1"/>
</dbReference>
<dbReference type="InterPro" id="IPR016131">
    <property type="entry name" value="Haemerythrin_Fe_BS"/>
</dbReference>
<dbReference type="PROSITE" id="PS00550">
    <property type="entry name" value="HEMERYTHRINS"/>
    <property type="match status" value="1"/>
</dbReference>
<keyword evidence="4" id="KW-0408">Iron</keyword>
<comment type="similarity">
    <text evidence="1">Belongs to the hemerythrin family.</text>
</comment>
<dbReference type="PANTHER" id="PTHR37164">
    <property type="entry name" value="BACTERIOHEMERYTHRIN"/>
    <property type="match status" value="1"/>
</dbReference>
<organism evidence="6 7">
    <name type="scientific">Endozoicomonas montiporae</name>
    <dbReference type="NCBI Taxonomy" id="1027273"/>
    <lineage>
        <taxon>Bacteria</taxon>
        <taxon>Pseudomonadati</taxon>
        <taxon>Pseudomonadota</taxon>
        <taxon>Gammaproteobacteria</taxon>
        <taxon>Oceanospirillales</taxon>
        <taxon>Endozoicomonadaceae</taxon>
        <taxon>Endozoicomonas</taxon>
    </lineage>
</organism>
<evidence type="ECO:0000259" key="5">
    <source>
        <dbReference type="Pfam" id="PF01814"/>
    </source>
</evidence>
<keyword evidence="3" id="KW-0479">Metal-binding</keyword>
<evidence type="ECO:0000313" key="7">
    <source>
        <dbReference type="Proteomes" id="UP000028006"/>
    </source>
</evidence>
<evidence type="ECO:0000256" key="1">
    <source>
        <dbReference type="ARBA" id="ARBA00010587"/>
    </source>
</evidence>
<sequence>MDNALYIVWDEDEATGIPVIDEQYRSMVSMINTLYYFIGQDRGDEFLKPVMKMVEQFALLHFATQEEMMLQTGYEQLDEHRKMHQTLLENARQILYEQATPEGAIRALRFLSQWWRKHMNGEDKKFVEHCRKHGEFINAWNAV</sequence>
<evidence type="ECO:0000256" key="3">
    <source>
        <dbReference type="ARBA" id="ARBA00022723"/>
    </source>
</evidence>
<dbReference type="SUPFAM" id="SSF47188">
    <property type="entry name" value="Hemerythrin-like"/>
    <property type="match status" value="1"/>
</dbReference>
<evidence type="ECO:0000313" key="6">
    <source>
        <dbReference type="EMBL" id="KEQ12887.1"/>
    </source>
</evidence>
<dbReference type="InterPro" id="IPR035938">
    <property type="entry name" value="Hemerythrin-like_sf"/>
</dbReference>
<dbReference type="Gene3D" id="1.20.120.50">
    <property type="entry name" value="Hemerythrin-like"/>
    <property type="match status" value="1"/>
</dbReference>
<feature type="domain" description="Hemerythrin-like" evidence="5">
    <location>
        <begin position="16"/>
        <end position="128"/>
    </location>
</feature>
<dbReference type="Proteomes" id="UP000028006">
    <property type="component" value="Unassembled WGS sequence"/>
</dbReference>
<dbReference type="InterPro" id="IPR050669">
    <property type="entry name" value="Hemerythrin"/>
</dbReference>
<protein>
    <recommendedName>
        <fullName evidence="5">Hemerythrin-like domain-containing protein</fullName>
    </recommendedName>
</protein>
<dbReference type="eggNOG" id="COG2703">
    <property type="taxonomic scope" value="Bacteria"/>
</dbReference>
<dbReference type="GO" id="GO:0046872">
    <property type="term" value="F:metal ion binding"/>
    <property type="evidence" value="ECO:0007669"/>
    <property type="project" value="UniProtKB-KW"/>
</dbReference>
<dbReference type="AlphaFoldDB" id="A0A081N364"/>
<dbReference type="Pfam" id="PF01814">
    <property type="entry name" value="Hemerythrin"/>
    <property type="match status" value="1"/>
</dbReference>
<name>A0A081N364_9GAMM</name>
<keyword evidence="2" id="KW-0813">Transport</keyword>
<dbReference type="CDD" id="cd12107">
    <property type="entry name" value="Hemerythrin"/>
    <property type="match status" value="1"/>
</dbReference>
<evidence type="ECO:0000256" key="2">
    <source>
        <dbReference type="ARBA" id="ARBA00022621"/>
    </source>
</evidence>
<comment type="caution">
    <text evidence="6">The sequence shown here is derived from an EMBL/GenBank/DDBJ whole genome shotgun (WGS) entry which is preliminary data.</text>
</comment>
<keyword evidence="2" id="KW-0561">Oxygen transport</keyword>
<dbReference type="InterPro" id="IPR012827">
    <property type="entry name" value="Hemerythrin_metal-bd"/>
</dbReference>
<dbReference type="NCBIfam" id="NF033749">
    <property type="entry name" value="bact_hemeryth"/>
    <property type="match status" value="1"/>
</dbReference>
<dbReference type="EMBL" id="JOKG01000004">
    <property type="protein sequence ID" value="KEQ12887.1"/>
    <property type="molecule type" value="Genomic_DNA"/>
</dbReference>
<dbReference type="RefSeq" id="WP_034878309.1">
    <property type="nucleotide sequence ID" value="NZ_JOKG01000004.1"/>
</dbReference>
<gene>
    <name evidence="6" type="ORF">GZ77_20830</name>
</gene>
<dbReference type="GO" id="GO:0005344">
    <property type="term" value="F:oxygen carrier activity"/>
    <property type="evidence" value="ECO:0007669"/>
    <property type="project" value="UniProtKB-KW"/>
</dbReference>
<dbReference type="InterPro" id="IPR012312">
    <property type="entry name" value="Hemerythrin-like"/>
</dbReference>
<proteinExistence type="inferred from homology"/>